<reference evidence="1" key="1">
    <citation type="submission" date="2021-01" db="EMBL/GenBank/DDBJ databases">
        <title>Whole genome shotgun sequence of Actinoplanes cyaneus NBRC 14990.</title>
        <authorList>
            <person name="Komaki H."/>
            <person name="Tamura T."/>
        </authorList>
    </citation>
    <scope>NUCLEOTIDE SEQUENCE</scope>
    <source>
        <strain evidence="1">NBRC 14990</strain>
    </source>
</reference>
<name>A0A919ISA3_9ACTN</name>
<dbReference type="EMBL" id="BOMH01000114">
    <property type="protein sequence ID" value="GID71295.1"/>
    <property type="molecule type" value="Genomic_DNA"/>
</dbReference>
<proteinExistence type="predicted"/>
<accession>A0A919ISA3</accession>
<evidence type="ECO:0000313" key="1">
    <source>
        <dbReference type="EMBL" id="GID71295.1"/>
    </source>
</evidence>
<protein>
    <submittedName>
        <fullName evidence="1">Uncharacterized protein</fullName>
    </submittedName>
</protein>
<comment type="caution">
    <text evidence="1">The sequence shown here is derived from an EMBL/GenBank/DDBJ whole genome shotgun (WGS) entry which is preliminary data.</text>
</comment>
<gene>
    <name evidence="1" type="ORF">Acy02nite_91760</name>
</gene>
<sequence>MQGWMEDLWLVAIFDEVPDDEVRRWWNSKDTPLLDRLVASAPRFRLGTIVTAAEDHEPASPTRRVFDLLFLRGTCPEDFGEESAAEYVLPRLDLRLQLALLTAFSPHSDDLPMMEAAPLSALSDFLNEYEGARLATYSPTDATLISFDTHHPTNRSGFGSA</sequence>
<dbReference type="Proteomes" id="UP000619479">
    <property type="component" value="Unassembled WGS sequence"/>
</dbReference>
<dbReference type="AlphaFoldDB" id="A0A919ISA3"/>
<organism evidence="1 2">
    <name type="scientific">Actinoplanes cyaneus</name>
    <dbReference type="NCBI Taxonomy" id="52696"/>
    <lineage>
        <taxon>Bacteria</taxon>
        <taxon>Bacillati</taxon>
        <taxon>Actinomycetota</taxon>
        <taxon>Actinomycetes</taxon>
        <taxon>Micromonosporales</taxon>
        <taxon>Micromonosporaceae</taxon>
        <taxon>Actinoplanes</taxon>
    </lineage>
</organism>
<keyword evidence="2" id="KW-1185">Reference proteome</keyword>
<evidence type="ECO:0000313" key="2">
    <source>
        <dbReference type="Proteomes" id="UP000619479"/>
    </source>
</evidence>